<dbReference type="CDD" id="cd00140">
    <property type="entry name" value="beta_clamp"/>
    <property type="match status" value="1"/>
</dbReference>
<dbReference type="GO" id="GO:0006271">
    <property type="term" value="P:DNA strand elongation involved in DNA replication"/>
    <property type="evidence" value="ECO:0007669"/>
    <property type="project" value="TreeGrafter"/>
</dbReference>
<dbReference type="SMART" id="SM00480">
    <property type="entry name" value="POL3Bc"/>
    <property type="match status" value="1"/>
</dbReference>
<keyword evidence="15" id="KW-1185">Reference proteome</keyword>
<dbReference type="Gene3D" id="3.10.150.10">
    <property type="entry name" value="DNA Polymerase III, subunit A, domain 2"/>
    <property type="match status" value="1"/>
</dbReference>
<evidence type="ECO:0000256" key="9">
    <source>
        <dbReference type="ARBA" id="ARBA00023125"/>
    </source>
</evidence>
<sequence>MNYLFNDFVVSGLNPSNLVETGEQMKLTISKNELNDAIQQVAKAVSARPAIPILGGIKFDVNHQFVTLTASDTDISIQSFISVEQGDKIIAQIDKPGSVVLPAKFFVEIVKKLPSDQVMIEVRSGFQTIIRSGSSEIQMVGLDPEEFPVLPSIEQNDILQIPGDLIKSMIRQTILAASTSEQTPILTGVLWNLHDSMLKFIATDRHRLASRTTKVDSELNFSNIVISAKTLNELSRLIPDQNTLVDVVVADNQVLFKVDNILFYTRILDGTYPDTSKIIPQVFETELVLDTKNVMDAIDRAYLMSREEKTNIVRLATLDDGTIEISSSSTELGRVTEQLEVKQLTGEPLRIAFNSKYMLDVLKVIDSEQLFIGFSGAMRPIIVKPMDHPYSMYVILPYRTTG</sequence>
<dbReference type="AlphaFoldDB" id="A0A2R5EJX0"/>
<evidence type="ECO:0000313" key="15">
    <source>
        <dbReference type="Proteomes" id="UP000245202"/>
    </source>
</evidence>
<reference evidence="14 15" key="1">
    <citation type="submission" date="2017-08" db="EMBL/GenBank/DDBJ databases">
        <title>Substantial Increase in Enzyme Production by Combined Drug-Resistance Mutations in Paenibacillus agaridevorans.</title>
        <authorList>
            <person name="Tanaka Y."/>
            <person name="Funane K."/>
            <person name="Hosaka T."/>
            <person name="Shiwa Y."/>
            <person name="Fujita N."/>
            <person name="Miyazaki T."/>
            <person name="Yoshikawa H."/>
            <person name="Murakami K."/>
            <person name="Kasahara K."/>
            <person name="Inaoka T."/>
            <person name="Hiraga Y."/>
            <person name="Ochi K."/>
        </authorList>
    </citation>
    <scope>NUCLEOTIDE SEQUENCE [LARGE SCALE GENOMIC DNA]</scope>
    <source>
        <strain evidence="14 15">T-3040</strain>
    </source>
</reference>
<dbReference type="Gene3D" id="3.70.10.10">
    <property type="match status" value="1"/>
</dbReference>
<evidence type="ECO:0000256" key="6">
    <source>
        <dbReference type="ARBA" id="ARBA00022695"/>
    </source>
</evidence>
<dbReference type="GO" id="GO:0008408">
    <property type="term" value="F:3'-5' exonuclease activity"/>
    <property type="evidence" value="ECO:0007669"/>
    <property type="project" value="InterPro"/>
</dbReference>
<evidence type="ECO:0000259" key="12">
    <source>
        <dbReference type="Pfam" id="PF02767"/>
    </source>
</evidence>
<evidence type="ECO:0000256" key="2">
    <source>
        <dbReference type="ARBA" id="ARBA00010752"/>
    </source>
</evidence>
<dbReference type="SUPFAM" id="SSF55979">
    <property type="entry name" value="DNA clamp"/>
    <property type="match status" value="3"/>
</dbReference>
<accession>A0A2R5EJX0</accession>
<dbReference type="InterPro" id="IPR001001">
    <property type="entry name" value="DNA_polIII_beta"/>
</dbReference>
<evidence type="ECO:0000259" key="13">
    <source>
        <dbReference type="Pfam" id="PF02768"/>
    </source>
</evidence>
<feature type="domain" description="DNA polymerase III beta sliding clamp N-terminal" evidence="11">
    <location>
        <begin position="25"/>
        <end position="151"/>
    </location>
</feature>
<comment type="function">
    <text evidence="10">Confers DNA tethering and processivity to DNA polymerases and other proteins. Acts as a clamp, forming a ring around DNA (a reaction catalyzed by the clamp-loading complex) which diffuses in an ATP-independent manner freely and bidirectionally along dsDNA. Initially characterized for its ability to contact the catalytic subunit of DNA polymerase III (Pol III), a complex, multichain enzyme responsible for most of the replicative synthesis in bacteria; Pol III exhibits 3'-5' exonuclease proofreading activity. The beta chain is required for initiation of replication as well as for processivity of DNA replication.</text>
</comment>
<keyword evidence="4 10" id="KW-0963">Cytoplasm</keyword>
<evidence type="ECO:0000256" key="3">
    <source>
        <dbReference type="ARBA" id="ARBA00021035"/>
    </source>
</evidence>
<gene>
    <name evidence="14" type="ORF">PAT3040_01472</name>
</gene>
<comment type="similarity">
    <text evidence="2 10">Belongs to the beta sliding clamp family.</text>
</comment>
<keyword evidence="7 10" id="KW-0235">DNA replication</keyword>
<evidence type="ECO:0000259" key="11">
    <source>
        <dbReference type="Pfam" id="PF00712"/>
    </source>
</evidence>
<evidence type="ECO:0000313" key="14">
    <source>
        <dbReference type="EMBL" id="GBG06930.1"/>
    </source>
</evidence>
<dbReference type="EMBL" id="BDQX01000067">
    <property type="protein sequence ID" value="GBG06930.1"/>
    <property type="molecule type" value="Genomic_DNA"/>
</dbReference>
<protein>
    <recommendedName>
        <fullName evidence="3 10">Beta sliding clamp</fullName>
    </recommendedName>
</protein>
<dbReference type="NCBIfam" id="TIGR00663">
    <property type="entry name" value="dnan"/>
    <property type="match status" value="1"/>
</dbReference>
<evidence type="ECO:0000256" key="1">
    <source>
        <dbReference type="ARBA" id="ARBA00004496"/>
    </source>
</evidence>
<feature type="domain" description="DNA polymerase III beta sliding clamp central" evidence="12">
    <location>
        <begin position="160"/>
        <end position="274"/>
    </location>
</feature>
<comment type="subunit">
    <text evidence="10">Forms a ring-shaped head-to-tail homodimer around DNA.</text>
</comment>
<dbReference type="InterPro" id="IPR022635">
    <property type="entry name" value="DNA_polIII_beta_C"/>
</dbReference>
<evidence type="ECO:0000256" key="5">
    <source>
        <dbReference type="ARBA" id="ARBA00022679"/>
    </source>
</evidence>
<comment type="subcellular location">
    <subcellularLocation>
        <location evidence="1 10">Cytoplasm</location>
    </subcellularLocation>
</comment>
<organism evidence="14 15">
    <name type="scientific">Paenibacillus agaridevorans</name>
    <dbReference type="NCBI Taxonomy" id="171404"/>
    <lineage>
        <taxon>Bacteria</taxon>
        <taxon>Bacillati</taxon>
        <taxon>Bacillota</taxon>
        <taxon>Bacilli</taxon>
        <taxon>Bacillales</taxon>
        <taxon>Paenibacillaceae</taxon>
        <taxon>Paenibacillus</taxon>
    </lineage>
</organism>
<dbReference type="PANTHER" id="PTHR30478">
    <property type="entry name" value="DNA POLYMERASE III SUBUNIT BETA"/>
    <property type="match status" value="1"/>
</dbReference>
<evidence type="ECO:0000256" key="10">
    <source>
        <dbReference type="PIRNR" id="PIRNR000804"/>
    </source>
</evidence>
<evidence type="ECO:0000256" key="4">
    <source>
        <dbReference type="ARBA" id="ARBA00022490"/>
    </source>
</evidence>
<dbReference type="InterPro" id="IPR022634">
    <property type="entry name" value="DNA_polIII_beta_N"/>
</dbReference>
<dbReference type="PIRSF" id="PIRSF000804">
    <property type="entry name" value="DNA_pol_III_b"/>
    <property type="match status" value="1"/>
</dbReference>
<keyword evidence="5 10" id="KW-0808">Transferase</keyword>
<dbReference type="GO" id="GO:0003677">
    <property type="term" value="F:DNA binding"/>
    <property type="evidence" value="ECO:0007669"/>
    <property type="project" value="UniProtKB-UniRule"/>
</dbReference>
<feature type="domain" description="DNA polymerase III beta sliding clamp C-terminal" evidence="13">
    <location>
        <begin position="277"/>
        <end position="399"/>
    </location>
</feature>
<keyword evidence="8 10" id="KW-0239">DNA-directed DNA polymerase</keyword>
<comment type="caution">
    <text evidence="14">The sequence shown here is derived from an EMBL/GenBank/DDBJ whole genome shotgun (WGS) entry which is preliminary data.</text>
</comment>
<proteinExistence type="inferred from homology"/>
<dbReference type="Proteomes" id="UP000245202">
    <property type="component" value="Unassembled WGS sequence"/>
</dbReference>
<dbReference type="Pfam" id="PF02768">
    <property type="entry name" value="DNA_pol3_beta_3"/>
    <property type="match status" value="1"/>
</dbReference>
<evidence type="ECO:0000256" key="8">
    <source>
        <dbReference type="ARBA" id="ARBA00022932"/>
    </source>
</evidence>
<dbReference type="InterPro" id="IPR046938">
    <property type="entry name" value="DNA_clamp_sf"/>
</dbReference>
<evidence type="ECO:0000256" key="7">
    <source>
        <dbReference type="ARBA" id="ARBA00022705"/>
    </source>
</evidence>
<dbReference type="GO" id="GO:0003887">
    <property type="term" value="F:DNA-directed DNA polymerase activity"/>
    <property type="evidence" value="ECO:0007669"/>
    <property type="project" value="UniProtKB-UniRule"/>
</dbReference>
<dbReference type="GO" id="GO:0005737">
    <property type="term" value="C:cytoplasm"/>
    <property type="evidence" value="ECO:0007669"/>
    <property type="project" value="UniProtKB-SubCell"/>
</dbReference>
<keyword evidence="6 10" id="KW-0548">Nucleotidyltransferase</keyword>
<name>A0A2R5EJX0_9BACL</name>
<dbReference type="Pfam" id="PF02767">
    <property type="entry name" value="DNA_pol3_beta_2"/>
    <property type="match status" value="1"/>
</dbReference>
<keyword evidence="9" id="KW-0238">DNA-binding</keyword>
<dbReference type="GO" id="GO:0009360">
    <property type="term" value="C:DNA polymerase III complex"/>
    <property type="evidence" value="ECO:0007669"/>
    <property type="project" value="InterPro"/>
</dbReference>
<dbReference type="PANTHER" id="PTHR30478:SF0">
    <property type="entry name" value="BETA SLIDING CLAMP"/>
    <property type="match status" value="1"/>
</dbReference>
<dbReference type="Pfam" id="PF00712">
    <property type="entry name" value="DNA_pol3_beta"/>
    <property type="match status" value="1"/>
</dbReference>
<dbReference type="InterPro" id="IPR022637">
    <property type="entry name" value="DNA_polIII_beta_cen"/>
</dbReference>